<evidence type="ECO:0000256" key="2">
    <source>
        <dbReference type="SAM" id="MobiDB-lite"/>
    </source>
</evidence>
<accession>A0ABS2NC94</accession>
<gene>
    <name evidence="5" type="ORF">JOC86_002029</name>
</gene>
<feature type="domain" description="PepSY" evidence="4">
    <location>
        <begin position="164"/>
        <end position="217"/>
    </location>
</feature>
<feature type="coiled-coil region" evidence="1">
    <location>
        <begin position="87"/>
        <end position="121"/>
    </location>
</feature>
<feature type="region of interest" description="Disordered" evidence="2">
    <location>
        <begin position="219"/>
        <end position="257"/>
    </location>
</feature>
<evidence type="ECO:0000259" key="4">
    <source>
        <dbReference type="Pfam" id="PF03413"/>
    </source>
</evidence>
<dbReference type="EMBL" id="JAFBDZ010000002">
    <property type="protein sequence ID" value="MBM7585487.1"/>
    <property type="molecule type" value="Genomic_DNA"/>
</dbReference>
<feature type="transmembrane region" description="Helical" evidence="3">
    <location>
        <begin position="6"/>
        <end position="24"/>
    </location>
</feature>
<dbReference type="RefSeq" id="WP_205171527.1">
    <property type="nucleotide sequence ID" value="NZ_JAFBDZ010000002.1"/>
</dbReference>
<dbReference type="Proteomes" id="UP001646157">
    <property type="component" value="Unassembled WGS sequence"/>
</dbReference>
<protein>
    <submittedName>
        <fullName evidence="5">Membrane protein YkoI</fullName>
    </submittedName>
</protein>
<keyword evidence="3" id="KW-0812">Transmembrane</keyword>
<dbReference type="Gene3D" id="3.10.450.40">
    <property type="match status" value="1"/>
</dbReference>
<proteinExistence type="predicted"/>
<dbReference type="Pfam" id="PF03413">
    <property type="entry name" value="PepSY"/>
    <property type="match status" value="1"/>
</dbReference>
<evidence type="ECO:0000256" key="1">
    <source>
        <dbReference type="SAM" id="Coils"/>
    </source>
</evidence>
<organism evidence="5 6">
    <name type="scientific">Rossellomorea pakistanensis</name>
    <dbReference type="NCBI Taxonomy" id="992288"/>
    <lineage>
        <taxon>Bacteria</taxon>
        <taxon>Bacillati</taxon>
        <taxon>Bacillota</taxon>
        <taxon>Bacilli</taxon>
        <taxon>Bacillales</taxon>
        <taxon>Bacillaceae</taxon>
        <taxon>Rossellomorea</taxon>
    </lineage>
</organism>
<evidence type="ECO:0000313" key="6">
    <source>
        <dbReference type="Proteomes" id="UP001646157"/>
    </source>
</evidence>
<keyword evidence="1" id="KW-0175">Coiled coil</keyword>
<name>A0ABS2NC94_9BACI</name>
<keyword evidence="6" id="KW-1185">Reference proteome</keyword>
<feature type="compositionally biased region" description="Acidic residues" evidence="2">
    <location>
        <begin position="233"/>
        <end position="257"/>
    </location>
</feature>
<keyword evidence="3" id="KW-1133">Transmembrane helix</keyword>
<comment type="caution">
    <text evidence="5">The sequence shown here is derived from an EMBL/GenBank/DDBJ whole genome shotgun (WGS) entry which is preliminary data.</text>
</comment>
<reference evidence="5 6" key="1">
    <citation type="submission" date="2021-01" db="EMBL/GenBank/DDBJ databases">
        <title>Genomic Encyclopedia of Type Strains, Phase IV (KMG-IV): sequencing the most valuable type-strain genomes for metagenomic binning, comparative biology and taxonomic classification.</title>
        <authorList>
            <person name="Goeker M."/>
        </authorList>
    </citation>
    <scope>NUCLEOTIDE SEQUENCE [LARGE SCALE GENOMIC DNA]</scope>
    <source>
        <strain evidence="5 6">DSM 24834</strain>
    </source>
</reference>
<dbReference type="InterPro" id="IPR025711">
    <property type="entry name" value="PepSY"/>
</dbReference>
<evidence type="ECO:0000313" key="5">
    <source>
        <dbReference type="EMBL" id="MBM7585487.1"/>
    </source>
</evidence>
<sequence>MKLKVGLIMFILLGLSFTLFHIFIKDDPKIISKKEAEAIATNVYGGKVLTAKVNQENDNFQLRIENEKGIYQMDVDSETKKMSNVKLVERKETLNTIEDAKKNIEKEVKGQVNQIKQVNKDGKSFVEATVEKNEKKYRVEYDLKENAIVFNKEVKSLVDPSPSISEQKAKEIALQQMNGQVTNLSIITAQNGKHYKVTVDDHSEGAHVYVQANTGEVSSISLYSKEQPKPPIEVEDDNDEDNEDDFDEDDQSEDSDD</sequence>
<evidence type="ECO:0000256" key="3">
    <source>
        <dbReference type="SAM" id="Phobius"/>
    </source>
</evidence>
<keyword evidence="3" id="KW-0472">Membrane</keyword>